<evidence type="ECO:0000313" key="1">
    <source>
        <dbReference type="EMBL" id="SIT58132.1"/>
    </source>
</evidence>
<accession>A0A1R3VFV7</accession>
<dbReference type="AlphaFoldDB" id="A0A1R3VFV7"/>
<dbReference type="EMBL" id="FTPD01000045">
    <property type="protein sequence ID" value="SIT58132.1"/>
    <property type="molecule type" value="Genomic_DNA"/>
</dbReference>
<organism evidence="1 2">
    <name type="scientific">Mesorhizobium prunaredense</name>
    <dbReference type="NCBI Taxonomy" id="1631249"/>
    <lineage>
        <taxon>Bacteria</taxon>
        <taxon>Pseudomonadati</taxon>
        <taxon>Pseudomonadota</taxon>
        <taxon>Alphaproteobacteria</taxon>
        <taxon>Hyphomicrobiales</taxon>
        <taxon>Phyllobacteriaceae</taxon>
        <taxon>Mesorhizobium</taxon>
    </lineage>
</organism>
<dbReference type="STRING" id="1631249.BQ8794_50234"/>
<gene>
    <name evidence="1" type="ORF">BQ8794_50234</name>
</gene>
<evidence type="ECO:0000313" key="2">
    <source>
        <dbReference type="Proteomes" id="UP000188388"/>
    </source>
</evidence>
<reference evidence="2" key="1">
    <citation type="submission" date="2017-01" db="EMBL/GenBank/DDBJ databases">
        <authorList>
            <person name="Brunel B."/>
        </authorList>
    </citation>
    <scope>NUCLEOTIDE SEQUENCE [LARGE SCALE GENOMIC DNA]</scope>
</reference>
<protein>
    <submittedName>
        <fullName evidence="1">Uncharacterized protein</fullName>
    </submittedName>
</protein>
<proteinExistence type="predicted"/>
<dbReference type="Proteomes" id="UP000188388">
    <property type="component" value="Unassembled WGS sequence"/>
</dbReference>
<name>A0A1R3VFV7_9HYPH</name>
<sequence>MSRGLLFASRARVDATTKTTCKAANPWHITNEIAYPRVFHNIAVARTRLNASAITVR</sequence>
<keyword evidence="2" id="KW-1185">Reference proteome</keyword>